<reference evidence="2" key="1">
    <citation type="journal article" date="2020" name="Stud. Mycol.">
        <title>101 Dothideomycetes genomes: a test case for predicting lifestyles and emergence of pathogens.</title>
        <authorList>
            <person name="Haridas S."/>
            <person name="Albert R."/>
            <person name="Binder M."/>
            <person name="Bloem J."/>
            <person name="Labutti K."/>
            <person name="Salamov A."/>
            <person name="Andreopoulos B."/>
            <person name="Baker S."/>
            <person name="Barry K."/>
            <person name="Bills G."/>
            <person name="Bluhm B."/>
            <person name="Cannon C."/>
            <person name="Castanera R."/>
            <person name="Culley D."/>
            <person name="Daum C."/>
            <person name="Ezra D."/>
            <person name="Gonzalez J."/>
            <person name="Henrissat B."/>
            <person name="Kuo A."/>
            <person name="Liang C."/>
            <person name="Lipzen A."/>
            <person name="Lutzoni F."/>
            <person name="Magnuson J."/>
            <person name="Mondo S."/>
            <person name="Nolan M."/>
            <person name="Ohm R."/>
            <person name="Pangilinan J."/>
            <person name="Park H.-J."/>
            <person name="Ramirez L."/>
            <person name="Alfaro M."/>
            <person name="Sun H."/>
            <person name="Tritt A."/>
            <person name="Yoshinaga Y."/>
            <person name="Zwiers L.-H."/>
            <person name="Turgeon B."/>
            <person name="Goodwin S."/>
            <person name="Spatafora J."/>
            <person name="Crous P."/>
            <person name="Grigoriev I."/>
        </authorList>
    </citation>
    <scope>NUCLEOTIDE SEQUENCE</scope>
    <source>
        <strain evidence="2">CBS 262.69</strain>
    </source>
</reference>
<name>A0A6G1I0E2_9PEZI</name>
<feature type="compositionally biased region" description="Polar residues" evidence="1">
    <location>
        <begin position="38"/>
        <end position="56"/>
    </location>
</feature>
<evidence type="ECO:0000313" key="2">
    <source>
        <dbReference type="EMBL" id="KAF2401539.1"/>
    </source>
</evidence>
<keyword evidence="3" id="KW-1185">Reference proteome</keyword>
<dbReference type="EMBL" id="ML996693">
    <property type="protein sequence ID" value="KAF2401539.1"/>
    <property type="molecule type" value="Genomic_DNA"/>
</dbReference>
<accession>A0A6G1I0E2</accession>
<dbReference type="AlphaFoldDB" id="A0A6G1I0E2"/>
<evidence type="ECO:0000313" key="3">
    <source>
        <dbReference type="Proteomes" id="UP000799640"/>
    </source>
</evidence>
<gene>
    <name evidence="2" type="ORF">EJ06DRAFT_529643</name>
</gene>
<evidence type="ECO:0000256" key="1">
    <source>
        <dbReference type="SAM" id="MobiDB-lite"/>
    </source>
</evidence>
<proteinExistence type="predicted"/>
<feature type="region of interest" description="Disordered" evidence="1">
    <location>
        <begin position="28"/>
        <end position="56"/>
    </location>
</feature>
<protein>
    <submittedName>
        <fullName evidence="2">Uncharacterized protein</fullName>
    </submittedName>
</protein>
<organism evidence="2 3">
    <name type="scientific">Trichodelitschia bisporula</name>
    <dbReference type="NCBI Taxonomy" id="703511"/>
    <lineage>
        <taxon>Eukaryota</taxon>
        <taxon>Fungi</taxon>
        <taxon>Dikarya</taxon>
        <taxon>Ascomycota</taxon>
        <taxon>Pezizomycotina</taxon>
        <taxon>Dothideomycetes</taxon>
        <taxon>Dothideomycetes incertae sedis</taxon>
        <taxon>Phaeotrichales</taxon>
        <taxon>Phaeotrichaceae</taxon>
        <taxon>Trichodelitschia</taxon>
    </lineage>
</organism>
<sequence>MGIFKGCSIFPEARLWEGGGCVEGRYVPPSSSPHDVRSTSFQLSSSAPRCRTTTTPASRLPCARCAAAHVAASICEASAGTRSSWQKHAMRWNITPLPALPLRDPQRHGYPARPGPGLTACDPGITASVPESAVPRLGALETALETASAGQARVRHQDAEYGTCDVRDTGMQ</sequence>
<dbReference type="Proteomes" id="UP000799640">
    <property type="component" value="Unassembled WGS sequence"/>
</dbReference>